<keyword evidence="1 4" id="KW-0808">Transferase</keyword>
<dbReference type="InterPro" id="IPR000182">
    <property type="entry name" value="GNAT_dom"/>
</dbReference>
<dbReference type="CDD" id="cd04301">
    <property type="entry name" value="NAT_SF"/>
    <property type="match status" value="1"/>
</dbReference>
<dbReference type="PANTHER" id="PTHR43877:SF2">
    <property type="entry name" value="AMINOALKYLPHOSPHONATE N-ACETYLTRANSFERASE-RELATED"/>
    <property type="match status" value="1"/>
</dbReference>
<reference evidence="4 5" key="1">
    <citation type="submission" date="2020-08" db="EMBL/GenBank/DDBJ databases">
        <title>Sequencing the genomes of 1000 actinobacteria strains.</title>
        <authorList>
            <person name="Klenk H.-P."/>
        </authorList>
    </citation>
    <scope>NUCLEOTIDE SEQUENCE [LARGE SCALE GENOMIC DNA]</scope>
    <source>
        <strain evidence="4 5">DSM 45859</strain>
    </source>
</reference>
<proteinExistence type="predicted"/>
<evidence type="ECO:0000256" key="1">
    <source>
        <dbReference type="ARBA" id="ARBA00022679"/>
    </source>
</evidence>
<dbReference type="EMBL" id="JACHMG010000001">
    <property type="protein sequence ID" value="MBB4686477.1"/>
    <property type="molecule type" value="Genomic_DNA"/>
</dbReference>
<gene>
    <name evidence="4" type="ORF">BJY18_003962</name>
</gene>
<name>A0A840IYW0_9PSEU</name>
<organism evidence="4 5">
    <name type="scientific">Amycolatopsis jiangsuensis</name>
    <dbReference type="NCBI Taxonomy" id="1181879"/>
    <lineage>
        <taxon>Bacteria</taxon>
        <taxon>Bacillati</taxon>
        <taxon>Actinomycetota</taxon>
        <taxon>Actinomycetes</taxon>
        <taxon>Pseudonocardiales</taxon>
        <taxon>Pseudonocardiaceae</taxon>
        <taxon>Amycolatopsis</taxon>
    </lineage>
</organism>
<evidence type="ECO:0000313" key="4">
    <source>
        <dbReference type="EMBL" id="MBB4686477.1"/>
    </source>
</evidence>
<evidence type="ECO:0000256" key="2">
    <source>
        <dbReference type="ARBA" id="ARBA00023315"/>
    </source>
</evidence>
<dbReference type="GO" id="GO:0016747">
    <property type="term" value="F:acyltransferase activity, transferring groups other than amino-acyl groups"/>
    <property type="evidence" value="ECO:0007669"/>
    <property type="project" value="InterPro"/>
</dbReference>
<comment type="caution">
    <text evidence="4">The sequence shown here is derived from an EMBL/GenBank/DDBJ whole genome shotgun (WGS) entry which is preliminary data.</text>
</comment>
<accession>A0A840IYW0</accession>
<dbReference type="InterPro" id="IPR016181">
    <property type="entry name" value="Acyl_CoA_acyltransferase"/>
</dbReference>
<dbReference type="RefSeq" id="WP_184781333.1">
    <property type="nucleotide sequence ID" value="NZ_JACHMG010000001.1"/>
</dbReference>
<sequence length="160" mass="17439">MEWTITEVPSGNPSAVAVVREYLDEVASRYYRRPATPAEVDAVLAEEPAEDLVPPRGAFLLARCDEETVGCAGVRVVGPGCTELTKVYVRPAHRGHGGGRRLVGAAEAVASTRLGSVLMRLDTRHDLVEARALYAATGYAEVEPFNDDRYAEHWFAKRLG</sequence>
<dbReference type="SUPFAM" id="SSF55729">
    <property type="entry name" value="Acyl-CoA N-acyltransferases (Nat)"/>
    <property type="match status" value="1"/>
</dbReference>
<dbReference type="Proteomes" id="UP000581769">
    <property type="component" value="Unassembled WGS sequence"/>
</dbReference>
<dbReference type="Pfam" id="PF00583">
    <property type="entry name" value="Acetyltransf_1"/>
    <property type="match status" value="1"/>
</dbReference>
<keyword evidence="2" id="KW-0012">Acyltransferase</keyword>
<dbReference type="Gene3D" id="3.40.630.30">
    <property type="match status" value="1"/>
</dbReference>
<evidence type="ECO:0000259" key="3">
    <source>
        <dbReference type="PROSITE" id="PS51186"/>
    </source>
</evidence>
<dbReference type="PROSITE" id="PS51186">
    <property type="entry name" value="GNAT"/>
    <property type="match status" value="1"/>
</dbReference>
<dbReference type="AlphaFoldDB" id="A0A840IYW0"/>
<dbReference type="InterPro" id="IPR050832">
    <property type="entry name" value="Bact_Acetyltransf"/>
</dbReference>
<evidence type="ECO:0000313" key="5">
    <source>
        <dbReference type="Proteomes" id="UP000581769"/>
    </source>
</evidence>
<keyword evidence="5" id="KW-1185">Reference proteome</keyword>
<protein>
    <submittedName>
        <fullName evidence="4">GNAT superfamily N-acetyltransferase</fullName>
    </submittedName>
</protein>
<dbReference type="PANTHER" id="PTHR43877">
    <property type="entry name" value="AMINOALKYLPHOSPHONATE N-ACETYLTRANSFERASE-RELATED-RELATED"/>
    <property type="match status" value="1"/>
</dbReference>
<feature type="domain" description="N-acetyltransferase" evidence="3">
    <location>
        <begin position="6"/>
        <end position="160"/>
    </location>
</feature>